<comment type="caution">
    <text evidence="1">The sequence shown here is derived from an EMBL/GenBank/DDBJ whole genome shotgun (WGS) entry which is preliminary data.</text>
</comment>
<reference evidence="1" key="1">
    <citation type="submission" date="2022-10" db="EMBL/GenBank/DDBJ databases">
        <title>Genome Sequence of Xylaria curta.</title>
        <authorList>
            <person name="Buettner E."/>
        </authorList>
    </citation>
    <scope>NUCLEOTIDE SEQUENCE</scope>
    <source>
        <strain evidence="1">Babe10</strain>
    </source>
</reference>
<evidence type="ECO:0000313" key="1">
    <source>
        <dbReference type="EMBL" id="KAJ2988492.1"/>
    </source>
</evidence>
<protein>
    <submittedName>
        <fullName evidence="1">Uncharacterized protein</fullName>
    </submittedName>
</protein>
<sequence length="1436" mass="160061">MRETWGRNGEIERHPPNITPIIENQQVLQDALQKLEALGFIKITFDAIRVSQRLASLLDHRPEILAWKVRAVQLLAHVLPIHPELARQDYVALHEMMFPLLTHVILHLQESQVLSVLRQSTGPGLHEAAELCIAASYFSDLGWKETALSTANLVIQAHEQIQPHSQVNVVFRARMALREAHCSLSRDATVPSISDDNRQFTFLRDTAWANAFVAEIALLRARQHILRSDFASALDALSSFRPLLRGSSFEMTQQKKVEAMRGAIYRFQGRFGEAYEILDALYDPGNGSGALAHLNAVMCELGHQDAAITKVQRWLELCNSTGSRAAARARLSLADAHLIGGLRMVLRGQPWSHSSWRGLQTKYRDLREVDQLEWFDHVAILIGIAITEHVIGELDNATYAWEAVRAFCHEVHFVSEHTIVPTLSPNRVSEIREARISGSSRGIIFRLGIEQPSTTRSFPPFLSIPPSKNSFATVVAHHFEASQSATTIFHPVLIFCFAAGPAAVSMVGMGAQHFAARPTGLLKASWDNEGSEGTDSDLDGPRVRTPTTTSPPDSERGIPDSSVNDEQNRGTTSGSKILWPSTPASEKSASSWWCSRWIGDTRDHGSVSHSGKSPTSDQANTQDIALPINEVSLGDSTNNDTILVAARKGVLPPSPPASHVTTIDESENSWNEDNPMAYSDHHNASLLKGARPAGNRDIVLQNETSNYPASHVTSIDESSNDLGEGNQVPSSDNVAMGHGETEGNGLLESAQHRTALTTAMGFDISIGNTRSIFAMFKEWRKTKMFLTLFEISFENEYLHHFHQSMRKFWRLLGEDVMHWETIGFTSSISHCSIIKDISELNKRALATADFDAFSLSISVGRRRSVVQAALQLLIGTFEVALTFPDDLSALRHVHTVLNFLCRSDYVTCNPALIVREKISVFGPWLAQRGVFSLSYNEETRTLSYPGFDTIPHGSAGGQHGLDMNEFFKQAAACPADDNIFAIQTELVDELDRCQTAMRLPWGTLQLPSELNTLPVATTPHSSLAGVKPPQGYCPWTLPLTWVELLFACFSDVAVSPKVVEKRVRNAPRKRNQANAQHTISPHNQGPDRKDPVGQLFLFTSGSLAPVPRTETSPEEEDSVREAIKLILYGNREALHSSTFGQPDQRGNWNWKDKVLTIKAFDHLRYVCQNDQHLNTILLSSHPDWCPGDNGTGVLSIRKPCLLERSADKKISKLVLDILGENLLFCRLLGKKWQRYTIPQTHVAVSTGNTTGLRFPPRSFAMGKAFKYHREDDSVCDFAIEIGMAEKTEVLPTLACSYIEKGALCALTVQINFGSHSDPVWSYSVYRRREATNTSPGQAAPYQVVRSVYNREVNEKDDDGYLELTLFDFLPTPFLKARGVARDDPEARVWIPLARLWRCQHDLTGYPIAKYMIELEPLIGHGKYKWVFDELRFPYRE</sequence>
<proteinExistence type="predicted"/>
<dbReference type="EMBL" id="JAPDGR010000642">
    <property type="protein sequence ID" value="KAJ2988492.1"/>
    <property type="molecule type" value="Genomic_DNA"/>
</dbReference>
<organism evidence="1 2">
    <name type="scientific">Xylaria curta</name>
    <dbReference type="NCBI Taxonomy" id="42375"/>
    <lineage>
        <taxon>Eukaryota</taxon>
        <taxon>Fungi</taxon>
        <taxon>Dikarya</taxon>
        <taxon>Ascomycota</taxon>
        <taxon>Pezizomycotina</taxon>
        <taxon>Sordariomycetes</taxon>
        <taxon>Xylariomycetidae</taxon>
        <taxon>Xylariales</taxon>
        <taxon>Xylariaceae</taxon>
        <taxon>Xylaria</taxon>
    </lineage>
</organism>
<name>A0ACC1PA42_9PEZI</name>
<dbReference type="Proteomes" id="UP001143856">
    <property type="component" value="Unassembled WGS sequence"/>
</dbReference>
<keyword evidence="2" id="KW-1185">Reference proteome</keyword>
<evidence type="ECO:0000313" key="2">
    <source>
        <dbReference type="Proteomes" id="UP001143856"/>
    </source>
</evidence>
<gene>
    <name evidence="1" type="ORF">NUW58_g3946</name>
</gene>
<accession>A0ACC1PA42</accession>